<keyword evidence="2" id="KW-1185">Reference proteome</keyword>
<sequence>MQARVRRSNPIGRPSCAVHPVARHTGQCIEAPESKDQEPATRLMRTSAQLHEGTVRRALAAVSSSNVVGGEITSTRGQYEAALPWRRIVQLPSELATALQRPPLVAVCPPSSPRHTAPSVTSVRVLCDGDGCRQEKLMAPAAIRTPAVVLGHSHGSQQLAAAQLQAA</sequence>
<dbReference type="Proteomes" id="UP001153331">
    <property type="component" value="Unassembled WGS sequence"/>
</dbReference>
<gene>
    <name evidence="1" type="ORF">OPT61_g9185</name>
</gene>
<comment type="caution">
    <text evidence="1">The sequence shown here is derived from an EMBL/GenBank/DDBJ whole genome shotgun (WGS) entry which is preliminary data.</text>
</comment>
<evidence type="ECO:0000313" key="2">
    <source>
        <dbReference type="Proteomes" id="UP001153331"/>
    </source>
</evidence>
<reference evidence="1" key="1">
    <citation type="submission" date="2022-11" db="EMBL/GenBank/DDBJ databases">
        <title>Genome Sequence of Boeremia exigua.</title>
        <authorList>
            <person name="Buettner E."/>
        </authorList>
    </citation>
    <scope>NUCLEOTIDE SEQUENCE</scope>
    <source>
        <strain evidence="1">CU02</strain>
    </source>
</reference>
<proteinExistence type="predicted"/>
<evidence type="ECO:0000313" key="1">
    <source>
        <dbReference type="EMBL" id="KAJ8106969.1"/>
    </source>
</evidence>
<organism evidence="1 2">
    <name type="scientific">Boeremia exigua</name>
    <dbReference type="NCBI Taxonomy" id="749465"/>
    <lineage>
        <taxon>Eukaryota</taxon>
        <taxon>Fungi</taxon>
        <taxon>Dikarya</taxon>
        <taxon>Ascomycota</taxon>
        <taxon>Pezizomycotina</taxon>
        <taxon>Dothideomycetes</taxon>
        <taxon>Pleosporomycetidae</taxon>
        <taxon>Pleosporales</taxon>
        <taxon>Pleosporineae</taxon>
        <taxon>Didymellaceae</taxon>
        <taxon>Boeremia</taxon>
    </lineage>
</organism>
<name>A0ACC2HV50_9PLEO</name>
<protein>
    <submittedName>
        <fullName evidence="1">Uncharacterized protein</fullName>
    </submittedName>
</protein>
<dbReference type="EMBL" id="JAPHNI010001035">
    <property type="protein sequence ID" value="KAJ8106969.1"/>
    <property type="molecule type" value="Genomic_DNA"/>
</dbReference>
<accession>A0ACC2HV50</accession>